<proteinExistence type="predicted"/>
<evidence type="ECO:0000313" key="2">
    <source>
        <dbReference type="EMBL" id="PPS07184.1"/>
    </source>
</evidence>
<reference evidence="2 3" key="1">
    <citation type="submission" date="2015-01" db="EMBL/GenBank/DDBJ databases">
        <title>Genome of allotetraploid Gossypium barbadense reveals genomic plasticity and fiber elongation in cotton evolution.</title>
        <authorList>
            <person name="Chen X."/>
            <person name="Liu X."/>
            <person name="Zhao B."/>
            <person name="Zheng H."/>
            <person name="Hu Y."/>
            <person name="Lu G."/>
            <person name="Yang C."/>
            <person name="Chen J."/>
            <person name="Shan C."/>
            <person name="Zhang L."/>
            <person name="Zhou Y."/>
            <person name="Wang L."/>
            <person name="Guo W."/>
            <person name="Bai Y."/>
            <person name="Ruan J."/>
            <person name="Shangguan X."/>
            <person name="Mao Y."/>
            <person name="Jiang J."/>
            <person name="Zhu Y."/>
            <person name="Lei J."/>
            <person name="Kang H."/>
            <person name="Chen S."/>
            <person name="He X."/>
            <person name="Wang R."/>
            <person name="Wang Y."/>
            <person name="Chen J."/>
            <person name="Wang L."/>
            <person name="Yu S."/>
            <person name="Wang B."/>
            <person name="Wei J."/>
            <person name="Song S."/>
            <person name="Lu X."/>
            <person name="Gao Z."/>
            <person name="Gu W."/>
            <person name="Deng X."/>
            <person name="Ma D."/>
            <person name="Wang S."/>
            <person name="Liang W."/>
            <person name="Fang L."/>
            <person name="Cai C."/>
            <person name="Zhu X."/>
            <person name="Zhou B."/>
            <person name="Zhang Y."/>
            <person name="Chen Z."/>
            <person name="Xu S."/>
            <person name="Zhu R."/>
            <person name="Wang S."/>
            <person name="Zhang T."/>
            <person name="Zhao G."/>
        </authorList>
    </citation>
    <scope>NUCLEOTIDE SEQUENCE [LARGE SCALE GENOMIC DNA]</scope>
    <source>
        <strain evidence="3">cv. Xinhai21</strain>
        <tissue evidence="2">Leaf</tissue>
    </source>
</reference>
<accession>A0A2P5XV44</accession>
<dbReference type="EMBL" id="KZ664172">
    <property type="protein sequence ID" value="PPS07184.1"/>
    <property type="molecule type" value="Genomic_DNA"/>
</dbReference>
<dbReference type="AlphaFoldDB" id="A0A2P5XV44"/>
<feature type="compositionally biased region" description="Basic and acidic residues" evidence="1">
    <location>
        <begin position="54"/>
        <end position="67"/>
    </location>
</feature>
<protein>
    <submittedName>
        <fullName evidence="2">Uncharacterized protein</fullName>
    </submittedName>
</protein>
<feature type="region of interest" description="Disordered" evidence="1">
    <location>
        <begin position="37"/>
        <end position="67"/>
    </location>
</feature>
<sequence>MEELPCKYRRIEWMILKQNVEEVKGKSLGHVLEDFNSPSKNPLALSSNRWNFTDQEKETEERKRKLY</sequence>
<organism evidence="2 3">
    <name type="scientific">Gossypium barbadense</name>
    <name type="common">Sea Island cotton</name>
    <name type="synonym">Hibiscus barbadensis</name>
    <dbReference type="NCBI Taxonomy" id="3634"/>
    <lineage>
        <taxon>Eukaryota</taxon>
        <taxon>Viridiplantae</taxon>
        <taxon>Streptophyta</taxon>
        <taxon>Embryophyta</taxon>
        <taxon>Tracheophyta</taxon>
        <taxon>Spermatophyta</taxon>
        <taxon>Magnoliopsida</taxon>
        <taxon>eudicotyledons</taxon>
        <taxon>Gunneridae</taxon>
        <taxon>Pentapetalae</taxon>
        <taxon>rosids</taxon>
        <taxon>malvids</taxon>
        <taxon>Malvales</taxon>
        <taxon>Malvaceae</taxon>
        <taxon>Malvoideae</taxon>
        <taxon>Gossypium</taxon>
    </lineage>
</organism>
<feature type="compositionally biased region" description="Polar residues" evidence="1">
    <location>
        <begin position="37"/>
        <end position="53"/>
    </location>
</feature>
<evidence type="ECO:0000313" key="3">
    <source>
        <dbReference type="Proteomes" id="UP000239757"/>
    </source>
</evidence>
<gene>
    <name evidence="2" type="ORF">GOBAR_AA13459</name>
</gene>
<name>A0A2P5XV44_GOSBA</name>
<dbReference type="Proteomes" id="UP000239757">
    <property type="component" value="Unassembled WGS sequence"/>
</dbReference>
<evidence type="ECO:0000256" key="1">
    <source>
        <dbReference type="SAM" id="MobiDB-lite"/>
    </source>
</evidence>